<dbReference type="Gene3D" id="2.40.110.10">
    <property type="entry name" value="Butyryl-CoA Dehydrogenase, subunit A, domain 2"/>
    <property type="match status" value="1"/>
</dbReference>
<evidence type="ECO:0000313" key="12">
    <source>
        <dbReference type="EMBL" id="QFQ95100.1"/>
    </source>
</evidence>
<dbReference type="Gene3D" id="1.10.540.10">
    <property type="entry name" value="Acyl-CoA dehydrogenase/oxidase, N-terminal domain"/>
    <property type="match status" value="1"/>
</dbReference>
<dbReference type="GO" id="GO:0005737">
    <property type="term" value="C:cytoplasm"/>
    <property type="evidence" value="ECO:0007669"/>
    <property type="project" value="TreeGrafter"/>
</dbReference>
<dbReference type="EMBL" id="CP045096">
    <property type="protein sequence ID" value="QFQ95100.1"/>
    <property type="molecule type" value="Genomic_DNA"/>
</dbReference>
<dbReference type="InterPro" id="IPR009100">
    <property type="entry name" value="AcylCoA_DH/oxidase_NM_dom_sf"/>
</dbReference>
<keyword evidence="4 7" id="KW-0285">Flavoprotein</keyword>
<keyword evidence="13" id="KW-1185">Reference proteome</keyword>
<name>A0A5P8JWP1_9ACTN</name>
<evidence type="ECO:0000259" key="11">
    <source>
        <dbReference type="Pfam" id="PF02771"/>
    </source>
</evidence>
<dbReference type="InterPro" id="IPR036250">
    <property type="entry name" value="AcylCo_DH-like_C"/>
</dbReference>
<evidence type="ECO:0000256" key="4">
    <source>
        <dbReference type="ARBA" id="ARBA00022630"/>
    </source>
</evidence>
<accession>A0A5P8JWP1</accession>
<evidence type="ECO:0000313" key="13">
    <source>
        <dbReference type="Proteomes" id="UP000327294"/>
    </source>
</evidence>
<dbReference type="Gene3D" id="1.20.140.10">
    <property type="entry name" value="Butyryl-CoA Dehydrogenase, subunit A, domain 3"/>
    <property type="match status" value="1"/>
</dbReference>
<sequence>MDFSYSPRLADLKECAVDLARKIMVYEDECEAGNGLGPESRAALRQIVLASGLQAMNAPVAWGGAGLTWVEQVTVEEELGALTNGLWAAVWRPTAAALLASTPEQRERYLLPENRGERFGARAITEPEAGSDPRRIATVAERTLDGYRITGEKWFVTLGDLADHLLVLAIVRPDGAPTLFLVDKDTPGVRLAATPRYTHNFAYEHPHFAFDDVHVGHDAVLGEVGAGLDLVQATFFEERVLVAAHAVGAAERALRLASDWARERVQGGQPIIRHQLIQAMLADSATDIAVNRMLVYRVAWEIDRGGDPKTLNAMVAMAKVSATEAAGRVVDRAVQIFGGRGYMRDNPVERLYRDTRVDRIWMGTSEVQRLMIANEIDKRGLSGLLRFSTAPAETNAGPGEENERPGAENEGPGNGQAPGTRGPLVEGAVR</sequence>
<dbReference type="InterPro" id="IPR006091">
    <property type="entry name" value="Acyl-CoA_Oxase/DH_mid-dom"/>
</dbReference>
<gene>
    <name evidence="12" type="ORF">F9278_01585</name>
</gene>
<dbReference type="Pfam" id="PF00441">
    <property type="entry name" value="Acyl-CoA_dh_1"/>
    <property type="match status" value="1"/>
</dbReference>
<evidence type="ECO:0000259" key="10">
    <source>
        <dbReference type="Pfam" id="PF02770"/>
    </source>
</evidence>
<dbReference type="InterPro" id="IPR037069">
    <property type="entry name" value="AcylCoA_DH/ox_N_sf"/>
</dbReference>
<dbReference type="PROSITE" id="PS00073">
    <property type="entry name" value="ACYL_COA_DH_2"/>
    <property type="match status" value="1"/>
</dbReference>
<evidence type="ECO:0000256" key="3">
    <source>
        <dbReference type="ARBA" id="ARBA00019125"/>
    </source>
</evidence>
<comment type="cofactor">
    <cofactor evidence="1 7">
        <name>FAD</name>
        <dbReference type="ChEBI" id="CHEBI:57692"/>
    </cofactor>
</comment>
<dbReference type="Pfam" id="PF02771">
    <property type="entry name" value="Acyl-CoA_dh_N"/>
    <property type="match status" value="1"/>
</dbReference>
<dbReference type="InterPro" id="IPR046373">
    <property type="entry name" value="Acyl-CoA_Oxase/DH_mid-dom_sf"/>
</dbReference>
<keyword evidence="6 7" id="KW-0560">Oxidoreductase</keyword>
<dbReference type="Proteomes" id="UP000327294">
    <property type="component" value="Chromosome"/>
</dbReference>
<evidence type="ECO:0000256" key="5">
    <source>
        <dbReference type="ARBA" id="ARBA00022827"/>
    </source>
</evidence>
<dbReference type="GO" id="GO:0050660">
    <property type="term" value="F:flavin adenine dinucleotide binding"/>
    <property type="evidence" value="ECO:0007669"/>
    <property type="project" value="InterPro"/>
</dbReference>
<comment type="similarity">
    <text evidence="2 7">Belongs to the acyl-CoA dehydrogenase family.</text>
</comment>
<feature type="domain" description="Acyl-CoA oxidase/dehydrogenase middle" evidence="10">
    <location>
        <begin position="122"/>
        <end position="213"/>
    </location>
</feature>
<dbReference type="KEGG" id="sphv:F9278_01585"/>
<dbReference type="GO" id="GO:0003995">
    <property type="term" value="F:acyl-CoA dehydrogenase activity"/>
    <property type="evidence" value="ECO:0007669"/>
    <property type="project" value="InterPro"/>
</dbReference>
<organism evidence="12 13">
    <name type="scientific">Streptomyces phaeolivaceus</name>
    <dbReference type="NCBI Taxonomy" id="2653200"/>
    <lineage>
        <taxon>Bacteria</taxon>
        <taxon>Bacillati</taxon>
        <taxon>Actinomycetota</taxon>
        <taxon>Actinomycetes</taxon>
        <taxon>Kitasatosporales</taxon>
        <taxon>Streptomycetaceae</taxon>
        <taxon>Streptomyces</taxon>
    </lineage>
</organism>
<feature type="domain" description="Acyl-CoA dehydrogenase/oxidase N-terminal" evidence="11">
    <location>
        <begin position="44"/>
        <end position="114"/>
    </location>
</feature>
<dbReference type="PANTHER" id="PTHR48083">
    <property type="entry name" value="MEDIUM-CHAIN SPECIFIC ACYL-COA DEHYDROGENASE, MITOCHONDRIAL-RELATED"/>
    <property type="match status" value="1"/>
</dbReference>
<dbReference type="PANTHER" id="PTHR48083:SF2">
    <property type="entry name" value="MEDIUM-CHAIN SPECIFIC ACYL-COA DEHYDROGENASE, MITOCHONDRIAL"/>
    <property type="match status" value="1"/>
</dbReference>
<dbReference type="AlphaFoldDB" id="A0A5P8JWP1"/>
<reference evidence="12 13" key="1">
    <citation type="submission" date="2019-10" db="EMBL/GenBank/DDBJ databases">
        <title>Streptomyces sp. strain GY16 isolated from leaves of Broussonetia papyrifera.</title>
        <authorList>
            <person name="Mo P."/>
        </authorList>
    </citation>
    <scope>NUCLEOTIDE SEQUENCE [LARGE SCALE GENOMIC DNA]</scope>
    <source>
        <strain evidence="12 13">GY16</strain>
    </source>
</reference>
<dbReference type="Pfam" id="PF02770">
    <property type="entry name" value="Acyl-CoA_dh_M"/>
    <property type="match status" value="1"/>
</dbReference>
<protein>
    <recommendedName>
        <fullName evidence="3">Medium-chain specific acyl-CoA dehydrogenase, mitochondrial</fullName>
    </recommendedName>
</protein>
<evidence type="ECO:0000259" key="9">
    <source>
        <dbReference type="Pfam" id="PF00441"/>
    </source>
</evidence>
<evidence type="ECO:0000256" key="7">
    <source>
        <dbReference type="RuleBase" id="RU362125"/>
    </source>
</evidence>
<dbReference type="RefSeq" id="WP_152166637.1">
    <property type="nucleotide sequence ID" value="NZ_CP045096.1"/>
</dbReference>
<feature type="domain" description="Acyl-CoA dehydrogenase/oxidase C-terminal" evidence="9">
    <location>
        <begin position="225"/>
        <end position="375"/>
    </location>
</feature>
<evidence type="ECO:0000256" key="2">
    <source>
        <dbReference type="ARBA" id="ARBA00009347"/>
    </source>
</evidence>
<dbReference type="SUPFAM" id="SSF47203">
    <property type="entry name" value="Acyl-CoA dehydrogenase C-terminal domain-like"/>
    <property type="match status" value="1"/>
</dbReference>
<evidence type="ECO:0000256" key="1">
    <source>
        <dbReference type="ARBA" id="ARBA00001974"/>
    </source>
</evidence>
<dbReference type="InterPro" id="IPR009075">
    <property type="entry name" value="AcylCo_DH/oxidase_C"/>
</dbReference>
<dbReference type="GO" id="GO:0033539">
    <property type="term" value="P:fatty acid beta-oxidation using acyl-CoA dehydrogenase"/>
    <property type="evidence" value="ECO:0007669"/>
    <property type="project" value="TreeGrafter"/>
</dbReference>
<dbReference type="InterPro" id="IPR013786">
    <property type="entry name" value="AcylCoA_DH/ox_N"/>
</dbReference>
<evidence type="ECO:0000256" key="6">
    <source>
        <dbReference type="ARBA" id="ARBA00023002"/>
    </source>
</evidence>
<evidence type="ECO:0000256" key="8">
    <source>
        <dbReference type="SAM" id="MobiDB-lite"/>
    </source>
</evidence>
<dbReference type="FunFam" id="1.20.140.10:FF:000001">
    <property type="entry name" value="Acyl-CoA dehydrogenase"/>
    <property type="match status" value="1"/>
</dbReference>
<proteinExistence type="inferred from homology"/>
<dbReference type="InterPro" id="IPR050741">
    <property type="entry name" value="Acyl-CoA_dehydrogenase"/>
</dbReference>
<dbReference type="InterPro" id="IPR006089">
    <property type="entry name" value="Acyl-CoA_DH_CS"/>
</dbReference>
<keyword evidence="5 7" id="KW-0274">FAD</keyword>
<dbReference type="CDD" id="cd00567">
    <property type="entry name" value="ACAD"/>
    <property type="match status" value="1"/>
</dbReference>
<dbReference type="SUPFAM" id="SSF56645">
    <property type="entry name" value="Acyl-CoA dehydrogenase NM domain-like"/>
    <property type="match status" value="1"/>
</dbReference>
<feature type="region of interest" description="Disordered" evidence="8">
    <location>
        <begin position="389"/>
        <end position="430"/>
    </location>
</feature>